<organism evidence="14">
    <name type="scientific">candidate division WOR-3 bacterium</name>
    <dbReference type="NCBI Taxonomy" id="2052148"/>
    <lineage>
        <taxon>Bacteria</taxon>
        <taxon>Bacteria division WOR-3</taxon>
    </lineage>
</organism>
<evidence type="ECO:0000256" key="8">
    <source>
        <dbReference type="ARBA" id="ARBA00052751"/>
    </source>
</evidence>
<evidence type="ECO:0000256" key="5">
    <source>
        <dbReference type="ARBA" id="ARBA00022679"/>
    </source>
</evidence>
<evidence type="ECO:0000256" key="3">
    <source>
        <dbReference type="ARBA" id="ARBA00011245"/>
    </source>
</evidence>
<evidence type="ECO:0000256" key="12">
    <source>
        <dbReference type="ARBA" id="ARBA00076160"/>
    </source>
</evidence>
<comment type="similarity">
    <text evidence="9 13">Belongs to the QueA family.</text>
</comment>
<dbReference type="PANTHER" id="PTHR30307:SF0">
    <property type="entry name" value="S-ADENOSYLMETHIONINE:TRNA RIBOSYLTRANSFERASE-ISOMERASE"/>
    <property type="match status" value="1"/>
</dbReference>
<evidence type="ECO:0000256" key="6">
    <source>
        <dbReference type="ARBA" id="ARBA00022691"/>
    </source>
</evidence>
<evidence type="ECO:0000256" key="4">
    <source>
        <dbReference type="ARBA" id="ARBA00022490"/>
    </source>
</evidence>
<dbReference type="InterPro" id="IPR042118">
    <property type="entry name" value="QueA_dom1"/>
</dbReference>
<comment type="catalytic activity">
    <reaction evidence="8 13">
        <text>7-aminomethyl-7-carbaguanosine(34) in tRNA + S-adenosyl-L-methionine = epoxyqueuosine(34) in tRNA + adenine + L-methionine + 2 H(+)</text>
        <dbReference type="Rhea" id="RHEA:32155"/>
        <dbReference type="Rhea" id="RHEA-COMP:10342"/>
        <dbReference type="Rhea" id="RHEA-COMP:18582"/>
        <dbReference type="ChEBI" id="CHEBI:15378"/>
        <dbReference type="ChEBI" id="CHEBI:16708"/>
        <dbReference type="ChEBI" id="CHEBI:57844"/>
        <dbReference type="ChEBI" id="CHEBI:59789"/>
        <dbReference type="ChEBI" id="CHEBI:82833"/>
        <dbReference type="ChEBI" id="CHEBI:194443"/>
        <dbReference type="EC" id="2.4.99.17"/>
    </reaction>
</comment>
<evidence type="ECO:0000256" key="9">
    <source>
        <dbReference type="ARBA" id="ARBA00061210"/>
    </source>
</evidence>
<dbReference type="EMBL" id="DTLI01000198">
    <property type="protein sequence ID" value="HHS52849.1"/>
    <property type="molecule type" value="Genomic_DNA"/>
</dbReference>
<gene>
    <name evidence="13 14" type="primary">queA</name>
    <name evidence="14" type="ORF">ENW73_08355</name>
</gene>
<name>A0A7C6AAP0_UNCW3</name>
<dbReference type="Gene3D" id="2.40.10.240">
    <property type="entry name" value="QueA-like"/>
    <property type="match status" value="1"/>
</dbReference>
<dbReference type="AlphaFoldDB" id="A0A7C6AAP0"/>
<dbReference type="SUPFAM" id="SSF111337">
    <property type="entry name" value="QueA-like"/>
    <property type="match status" value="1"/>
</dbReference>
<dbReference type="InterPro" id="IPR042119">
    <property type="entry name" value="QueA_dom2"/>
</dbReference>
<comment type="subunit">
    <text evidence="3 13">Monomer.</text>
</comment>
<dbReference type="FunFam" id="2.40.10.240:FF:000002">
    <property type="entry name" value="S-adenosylmethionine:tRNA ribosyltransferase-isomerase"/>
    <property type="match status" value="1"/>
</dbReference>
<reference evidence="14" key="1">
    <citation type="journal article" date="2020" name="mSystems">
        <title>Genome- and Community-Level Interaction Insights into Carbon Utilization and Element Cycling Functions of Hydrothermarchaeota in Hydrothermal Sediment.</title>
        <authorList>
            <person name="Zhou Z."/>
            <person name="Liu Y."/>
            <person name="Xu W."/>
            <person name="Pan J."/>
            <person name="Luo Z.H."/>
            <person name="Li M."/>
        </authorList>
    </citation>
    <scope>NUCLEOTIDE SEQUENCE [LARGE SCALE GENOMIC DNA]</scope>
    <source>
        <strain evidence="14">SpSt-876</strain>
    </source>
</reference>
<dbReference type="HAMAP" id="MF_00113">
    <property type="entry name" value="QueA"/>
    <property type="match status" value="1"/>
</dbReference>
<dbReference type="EC" id="2.4.99.17" evidence="10 13"/>
<keyword evidence="14" id="KW-0413">Isomerase</keyword>
<comment type="function">
    <text evidence="13">Transfers and isomerizes the ribose moiety from AdoMet to the 7-aminomethyl group of 7-deazaguanine (preQ1-tRNA) to give epoxyqueuosine (oQ-tRNA).</text>
</comment>
<evidence type="ECO:0000256" key="13">
    <source>
        <dbReference type="HAMAP-Rule" id="MF_00113"/>
    </source>
</evidence>
<evidence type="ECO:0000256" key="1">
    <source>
        <dbReference type="ARBA" id="ARBA00004496"/>
    </source>
</evidence>
<comment type="pathway">
    <text evidence="2 13">tRNA modification; tRNA-queuosine biosynthesis.</text>
</comment>
<dbReference type="Gene3D" id="3.40.1780.10">
    <property type="entry name" value="QueA-like"/>
    <property type="match status" value="1"/>
</dbReference>
<keyword evidence="4 13" id="KW-0963">Cytoplasm</keyword>
<comment type="subcellular location">
    <subcellularLocation>
        <location evidence="1 13">Cytoplasm</location>
    </subcellularLocation>
</comment>
<evidence type="ECO:0000313" key="14">
    <source>
        <dbReference type="EMBL" id="HHS52849.1"/>
    </source>
</evidence>
<accession>A0A7C6AAP0</accession>
<dbReference type="InterPro" id="IPR003699">
    <property type="entry name" value="QueA"/>
</dbReference>
<protein>
    <recommendedName>
        <fullName evidence="11 13">S-adenosylmethionine:tRNA ribosyltransferase-isomerase</fullName>
        <ecNumber evidence="10 13">2.4.99.17</ecNumber>
    </recommendedName>
    <alternativeName>
        <fullName evidence="12 13">Queuosine biosynthesis protein QueA</fullName>
    </alternativeName>
</protein>
<keyword evidence="7 13" id="KW-0671">Queuosine biosynthesis</keyword>
<dbReference type="NCBIfam" id="NF001140">
    <property type="entry name" value="PRK00147.1"/>
    <property type="match status" value="1"/>
</dbReference>
<dbReference type="NCBIfam" id="TIGR00113">
    <property type="entry name" value="queA"/>
    <property type="match status" value="1"/>
</dbReference>
<dbReference type="GO" id="GO:0005737">
    <property type="term" value="C:cytoplasm"/>
    <property type="evidence" value="ECO:0007669"/>
    <property type="project" value="UniProtKB-SubCell"/>
</dbReference>
<dbReference type="Pfam" id="PF02547">
    <property type="entry name" value="Queuosine_synth"/>
    <property type="match status" value="1"/>
</dbReference>
<dbReference type="GO" id="GO:0051075">
    <property type="term" value="F:S-adenosylmethionine:tRNA ribosyltransferase-isomerase activity"/>
    <property type="evidence" value="ECO:0007669"/>
    <property type="project" value="UniProtKB-EC"/>
</dbReference>
<keyword evidence="6 13" id="KW-0949">S-adenosyl-L-methionine</keyword>
<dbReference type="FunFam" id="3.40.1780.10:FF:000001">
    <property type="entry name" value="S-adenosylmethionine:tRNA ribosyltransferase-isomerase"/>
    <property type="match status" value="1"/>
</dbReference>
<dbReference type="InterPro" id="IPR036100">
    <property type="entry name" value="QueA_sf"/>
</dbReference>
<evidence type="ECO:0000256" key="2">
    <source>
        <dbReference type="ARBA" id="ARBA00004691"/>
    </source>
</evidence>
<dbReference type="PANTHER" id="PTHR30307">
    <property type="entry name" value="S-ADENOSYLMETHIONINE:TRNA RIBOSYLTRANSFERASE-ISOMERASE"/>
    <property type="match status" value="1"/>
</dbReference>
<sequence>MLTKEFDYYLPKELIAQSPIPNRDESRLLILSRQTGEITETIFREIVNHLSPTDLLVLNDTKVIKARIFGVLDSARKIELLLLREIEPGIWETLARPARKVKPGSKIKFGQYEARVIERKETGVRIVKFSTEYVNNLLNEYGEIALPPYIKNKCADINRYQTIYGTKEGAIAAPTAGLHFTCELLQKIRGKGITTVFLTLHCSLGTFRPIKVDKVEEHKMYPEEFEISSEAAAVINQAKAENRRLVAVGTTVVRALEARAFQNPKSGNWMVTAGTGLTNLYIYPGYQFKIVDALITNFHLPKSTLLLLVCAFADREKIFKAYDYAIAHRFRFYSFGDAMMII</sequence>
<evidence type="ECO:0000256" key="7">
    <source>
        <dbReference type="ARBA" id="ARBA00022785"/>
    </source>
</evidence>
<proteinExistence type="inferred from homology"/>
<keyword evidence="14" id="KW-0328">Glycosyltransferase</keyword>
<dbReference type="GO" id="GO:0008616">
    <property type="term" value="P:tRNA queuosine(34) biosynthetic process"/>
    <property type="evidence" value="ECO:0007669"/>
    <property type="project" value="UniProtKB-UniRule"/>
</dbReference>
<evidence type="ECO:0000256" key="11">
    <source>
        <dbReference type="ARBA" id="ARBA00069325"/>
    </source>
</evidence>
<dbReference type="UniPathway" id="UPA00392"/>
<keyword evidence="5 13" id="KW-0808">Transferase</keyword>
<comment type="caution">
    <text evidence="14">The sequence shown here is derived from an EMBL/GenBank/DDBJ whole genome shotgun (WGS) entry which is preliminary data.</text>
</comment>
<evidence type="ECO:0000256" key="10">
    <source>
        <dbReference type="ARBA" id="ARBA00066503"/>
    </source>
</evidence>